<protein>
    <recommendedName>
        <fullName evidence="5">Transmembrane protein family 132 middle domain-containing protein</fullName>
    </recommendedName>
</protein>
<comment type="caution">
    <text evidence="3">The sequence shown here is derived from an EMBL/GenBank/DDBJ whole genome shotgun (WGS) entry which is preliminary data.</text>
</comment>
<dbReference type="Proteomes" id="UP001432027">
    <property type="component" value="Unassembled WGS sequence"/>
</dbReference>
<keyword evidence="4" id="KW-1185">Reference proteome</keyword>
<feature type="transmembrane region" description="Helical" evidence="2">
    <location>
        <begin position="437"/>
        <end position="457"/>
    </location>
</feature>
<gene>
    <name evidence="3" type="ORF">PENTCL1PPCAC_22310</name>
</gene>
<keyword evidence="2" id="KW-1133">Transmembrane helix</keyword>
<evidence type="ECO:0000256" key="2">
    <source>
        <dbReference type="SAM" id="Phobius"/>
    </source>
</evidence>
<dbReference type="Pfam" id="PF16184">
    <property type="entry name" value="Cadherin_3"/>
    <property type="match status" value="1"/>
</dbReference>
<feature type="region of interest" description="Disordered" evidence="1">
    <location>
        <begin position="464"/>
        <end position="575"/>
    </location>
</feature>
<feature type="compositionally biased region" description="Polar residues" evidence="1">
    <location>
        <begin position="529"/>
        <end position="546"/>
    </location>
</feature>
<proteinExistence type="predicted"/>
<evidence type="ECO:0000313" key="3">
    <source>
        <dbReference type="EMBL" id="GMT00136.1"/>
    </source>
</evidence>
<dbReference type="PANTHER" id="PTHR45739">
    <property type="entry name" value="MATRIX PROTEIN, PUTATIVE-RELATED"/>
    <property type="match status" value="1"/>
</dbReference>
<evidence type="ECO:0000256" key="1">
    <source>
        <dbReference type="SAM" id="MobiDB-lite"/>
    </source>
</evidence>
<accession>A0AAV5TZU8</accession>
<organism evidence="3 4">
    <name type="scientific">Pristionchus entomophagus</name>
    <dbReference type="NCBI Taxonomy" id="358040"/>
    <lineage>
        <taxon>Eukaryota</taxon>
        <taxon>Metazoa</taxon>
        <taxon>Ecdysozoa</taxon>
        <taxon>Nematoda</taxon>
        <taxon>Chromadorea</taxon>
        <taxon>Rhabditida</taxon>
        <taxon>Rhabditina</taxon>
        <taxon>Diplogasteromorpha</taxon>
        <taxon>Diplogasteroidea</taxon>
        <taxon>Neodiplogasteridae</taxon>
        <taxon>Pristionchus</taxon>
    </lineage>
</organism>
<reference evidence="3" key="1">
    <citation type="submission" date="2023-10" db="EMBL/GenBank/DDBJ databases">
        <title>Genome assembly of Pristionchus species.</title>
        <authorList>
            <person name="Yoshida K."/>
            <person name="Sommer R.J."/>
        </authorList>
    </citation>
    <scope>NUCLEOTIDE SEQUENCE</scope>
    <source>
        <strain evidence="3">RS0144</strain>
    </source>
</reference>
<dbReference type="InterPro" id="IPR051561">
    <property type="entry name" value="FRAS1_ECM"/>
</dbReference>
<keyword evidence="2" id="KW-0472">Membrane</keyword>
<name>A0AAV5TZU8_9BILA</name>
<sequence length="641" mass="71167">GSIAFNTSHINLSGLAKALGDASLVIEVARKPRYGDVETSDPHRANVTWSEFKKGSPLVLRHSGEGGKDDDVVFFVQPEAIPTRRTNRLRVTVPIRIVPIRDALVLVTKFTPSINIVSGGVTTMTSSQFSAVHPHVPPQSILYELIQLNRGVVAVWHTATPAALISDTFVFSIEGHTRALIVRVRPMELSMENHTRIDYPQGRTYVVLNETHLGAYSSGDRSSIHYRIVTAPENGTFYWVAGEKEAKQLYHRRFTQADIDNGRILYAQLNMKSYKDRFEFSLGDDQRESLRAWSDLLVTSLGSTPRFLVASSLMYGRLVLNGIHGPGEEPSTTTSKPGLKEEDTPLFFTFADVQRGRLYYTSKDVVVNEVTETIDLEVRADAMQPALVTLHITVLPGDTDAAGNFDDDAPLIGGGLISTTPSPPSSASIPHLSPIDYHLPLLILFCIFALTVFILICRIRTTKRKDSTDEDSPAKKKSSAREPPAVEMRRPDLLGSTVFATVSRAEEEREHSHRPTMISFDKAAPLPPSQSIIDRSTPGSLASQDTVRFRREDRRLRPPIDSLPPPPPVVDHNGNDEQRLKQQLHQQHHHPGAPLRLQPVPLSVKKRPQPSLDYAALTAEAPPPMTLFQQVYSDYDKSFDV</sequence>
<dbReference type="GO" id="GO:0009653">
    <property type="term" value="P:anatomical structure morphogenesis"/>
    <property type="evidence" value="ECO:0007669"/>
    <property type="project" value="TreeGrafter"/>
</dbReference>
<keyword evidence="2" id="KW-0812">Transmembrane</keyword>
<evidence type="ECO:0000313" key="4">
    <source>
        <dbReference type="Proteomes" id="UP001432027"/>
    </source>
</evidence>
<evidence type="ECO:0008006" key="5">
    <source>
        <dbReference type="Google" id="ProtNLM"/>
    </source>
</evidence>
<feature type="compositionally biased region" description="Basic and acidic residues" evidence="1">
    <location>
        <begin position="547"/>
        <end position="558"/>
    </location>
</feature>
<dbReference type="EMBL" id="BTSX01000005">
    <property type="protein sequence ID" value="GMT00136.1"/>
    <property type="molecule type" value="Genomic_DNA"/>
</dbReference>
<dbReference type="AlphaFoldDB" id="A0AAV5TZU8"/>
<feature type="compositionally biased region" description="Basic and acidic residues" evidence="1">
    <location>
        <begin position="504"/>
        <end position="513"/>
    </location>
</feature>
<feature type="non-terminal residue" evidence="3">
    <location>
        <position position="1"/>
    </location>
</feature>
<dbReference type="PANTHER" id="PTHR45739:SF8">
    <property type="entry name" value="FRAS1-RELATED EXTRACELLULAR MATRIX PROTEIN 1"/>
    <property type="match status" value="1"/>
</dbReference>